<evidence type="ECO:0000313" key="6">
    <source>
        <dbReference type="EMBL" id="PJR09901.1"/>
    </source>
</evidence>
<dbReference type="GO" id="GO:0046872">
    <property type="term" value="F:metal ion binding"/>
    <property type="evidence" value="ECO:0007669"/>
    <property type="project" value="InterPro"/>
</dbReference>
<dbReference type="PANTHER" id="PTHR42953">
    <property type="entry name" value="HIGH-AFFINITY ZINC UPTAKE SYSTEM PROTEIN ZNUA-RELATED"/>
    <property type="match status" value="1"/>
</dbReference>
<protein>
    <recommendedName>
        <fullName evidence="2">High-affinity zinc uptake system protein ZnuA</fullName>
    </recommendedName>
</protein>
<dbReference type="AlphaFoldDB" id="A0A2J0YU51"/>
<dbReference type="GO" id="GO:0006829">
    <property type="term" value="P:zinc ion transport"/>
    <property type="evidence" value="ECO:0007669"/>
    <property type="project" value="UniProtKB-KW"/>
</dbReference>
<organism evidence="6 7">
    <name type="scientific">Rhizobium meliloti</name>
    <name type="common">Ensifer meliloti</name>
    <name type="synonym">Sinorhizobium meliloti</name>
    <dbReference type="NCBI Taxonomy" id="382"/>
    <lineage>
        <taxon>Bacteria</taxon>
        <taxon>Pseudomonadati</taxon>
        <taxon>Pseudomonadota</taxon>
        <taxon>Alphaproteobacteria</taxon>
        <taxon>Hyphomicrobiales</taxon>
        <taxon>Rhizobiaceae</taxon>
        <taxon>Sinorhizobium/Ensifer group</taxon>
        <taxon>Sinorhizobium</taxon>
    </lineage>
</organism>
<keyword evidence="5" id="KW-0862">Zinc</keyword>
<dbReference type="EMBL" id="NJGD01000026">
    <property type="protein sequence ID" value="PJR09901.1"/>
    <property type="molecule type" value="Genomic_DNA"/>
</dbReference>
<dbReference type="InterPro" id="IPR050492">
    <property type="entry name" value="Bact_metal-bind_prot9"/>
</dbReference>
<comment type="similarity">
    <text evidence="1">Belongs to the bacterial solute-binding protein 9 family.</text>
</comment>
<gene>
    <name evidence="6" type="ORF">CEJ86_30275</name>
</gene>
<accession>A0A2J0YU51</accession>
<evidence type="ECO:0000256" key="5">
    <source>
        <dbReference type="ARBA" id="ARBA00022906"/>
    </source>
</evidence>
<proteinExistence type="inferred from homology"/>
<evidence type="ECO:0000256" key="3">
    <source>
        <dbReference type="ARBA" id="ARBA00022448"/>
    </source>
</evidence>
<comment type="caution">
    <text evidence="6">The sequence shown here is derived from an EMBL/GenBank/DDBJ whole genome shotgun (WGS) entry which is preliminary data.</text>
</comment>
<dbReference type="Proteomes" id="UP000231987">
    <property type="component" value="Unassembled WGS sequence"/>
</dbReference>
<dbReference type="Pfam" id="PF01297">
    <property type="entry name" value="ZnuA"/>
    <property type="match status" value="1"/>
</dbReference>
<name>A0A2J0YU51_RHIML</name>
<reference evidence="6 7" key="1">
    <citation type="submission" date="2017-06" db="EMBL/GenBank/DDBJ databases">
        <title>Ensifer strains isolated from leguminous trees and herbs display diverse denitrification phenotypes with some acting as strong N2O sinks.</title>
        <authorList>
            <person name="Woliy K."/>
            <person name="Mania D."/>
            <person name="Bakken L.R."/>
            <person name="Frostegard A."/>
        </authorList>
    </citation>
    <scope>NUCLEOTIDE SEQUENCE [LARGE SCALE GENOMIC DNA]</scope>
    <source>
        <strain evidence="6 7">AC50a</strain>
    </source>
</reference>
<keyword evidence="5" id="KW-0864">Zinc transport</keyword>
<dbReference type="PRINTS" id="PR00691">
    <property type="entry name" value="ADHESINB"/>
</dbReference>
<sequence>MTCVSFSRRRFLGAFAGAASLLSPTAGNAAKRLKVGLTLHPYYSFACNIVGDRADVVPLIDAEANPHGYQPRPDDMLRTKSLDVLIVNAIGHDEWAKEIVSAAGRGKDLPLIMANAGVALIPIRGTQGGERVVNPHTFVSTTAAIQQAYHIANELGKLDPDNAVYFIANARRYGARIRRLRADFMAKFAKLDTSRFSAATAHAGYDYLFQELGLQVKAVIEPRHGVDPTARQLADTVDQIRKAGVTVLFAEKYFTGNLAETIRAETGVKVFSLSHITGGAYTPEKFEVEMRENLETVAEAIRSTSH</sequence>
<evidence type="ECO:0000256" key="1">
    <source>
        <dbReference type="ARBA" id="ARBA00011028"/>
    </source>
</evidence>
<keyword evidence="3" id="KW-0813">Transport</keyword>
<dbReference type="InterPro" id="IPR006129">
    <property type="entry name" value="AdhesinB"/>
</dbReference>
<evidence type="ECO:0000256" key="4">
    <source>
        <dbReference type="ARBA" id="ARBA00022729"/>
    </source>
</evidence>
<dbReference type="InterPro" id="IPR006127">
    <property type="entry name" value="ZnuA-like"/>
</dbReference>
<dbReference type="PANTHER" id="PTHR42953:SF3">
    <property type="entry name" value="HIGH-AFFINITY ZINC UPTAKE SYSTEM PROTEIN ZNUA"/>
    <property type="match status" value="1"/>
</dbReference>
<dbReference type="SUPFAM" id="SSF53807">
    <property type="entry name" value="Helical backbone' metal receptor"/>
    <property type="match status" value="1"/>
</dbReference>
<evidence type="ECO:0000313" key="7">
    <source>
        <dbReference type="Proteomes" id="UP000231987"/>
    </source>
</evidence>
<keyword evidence="4" id="KW-0732">Signal</keyword>
<dbReference type="Gene3D" id="3.40.50.1980">
    <property type="entry name" value="Nitrogenase molybdenum iron protein domain"/>
    <property type="match status" value="2"/>
</dbReference>
<evidence type="ECO:0000256" key="2">
    <source>
        <dbReference type="ARBA" id="ARBA00015915"/>
    </source>
</evidence>
<keyword evidence="5" id="KW-0406">Ion transport</keyword>
<dbReference type="GO" id="GO:0007155">
    <property type="term" value="P:cell adhesion"/>
    <property type="evidence" value="ECO:0007669"/>
    <property type="project" value="InterPro"/>
</dbReference>